<protein>
    <submittedName>
        <fullName evidence="1">Uncharacterized protein</fullName>
    </submittedName>
</protein>
<organism evidence="1 2">
    <name type="scientific">Coemansia interrupta</name>
    <dbReference type="NCBI Taxonomy" id="1126814"/>
    <lineage>
        <taxon>Eukaryota</taxon>
        <taxon>Fungi</taxon>
        <taxon>Fungi incertae sedis</taxon>
        <taxon>Zoopagomycota</taxon>
        <taxon>Kickxellomycotina</taxon>
        <taxon>Kickxellomycetes</taxon>
        <taxon>Kickxellales</taxon>
        <taxon>Kickxellaceae</taxon>
        <taxon>Coemansia</taxon>
    </lineage>
</organism>
<accession>A0A9W8LGE8</accession>
<keyword evidence="2" id="KW-1185">Reference proteome</keyword>
<evidence type="ECO:0000313" key="1">
    <source>
        <dbReference type="EMBL" id="KAJ2778909.1"/>
    </source>
</evidence>
<dbReference type="Gene3D" id="1.10.357.150">
    <property type="match status" value="1"/>
</dbReference>
<dbReference type="AlphaFoldDB" id="A0A9W8LGE8"/>
<name>A0A9W8LGE8_9FUNG</name>
<reference evidence="1" key="1">
    <citation type="submission" date="2022-07" db="EMBL/GenBank/DDBJ databases">
        <title>Phylogenomic reconstructions and comparative analyses of Kickxellomycotina fungi.</title>
        <authorList>
            <person name="Reynolds N.K."/>
            <person name="Stajich J.E."/>
            <person name="Barry K."/>
            <person name="Grigoriev I.V."/>
            <person name="Crous P."/>
            <person name="Smith M.E."/>
        </authorList>
    </citation>
    <scope>NUCLEOTIDE SEQUENCE</scope>
    <source>
        <strain evidence="1">BCRC 34489</strain>
    </source>
</reference>
<dbReference type="EMBL" id="JANBUM010000325">
    <property type="protein sequence ID" value="KAJ2778909.1"/>
    <property type="molecule type" value="Genomic_DNA"/>
</dbReference>
<sequence length="716" mass="75383">MDADIDYLLGSGSAGDMGEGPLTLARAQQLSQALSRRLTHAARELRLTTHDAPGAFLQTTASAAHATHQIALLLSGVDRLQQLADTRHAHSLSSARAAQATAQAAQKLQQSTELLEEALRPVAQACAALRSARQCVARGRPVEAAGHVVEAWGRVGALGGARVAGMLGRECRAVAKGVSAMMRSELDRWVAVEAREDVVSVTCAEDLAGLVQAARRMDEEVGHVQETAADDDCVAGLSAAADAALGRSAGDRVDADAGPDAGGVLRALGLRLIDMVVRPVLQHSALSYATTDATLTIALGRAPDADAAEPTCQAILSLVAHVEQHMGRAPAPWTPATLAQISGLAAQRYTADGPPDTRTVQALVALEQALGRRSTRAVGQVGRELARAQHSRAAEALGRARALAQDPALALHHGAAPWPHSLPGCAVSRAAVEILGVLDERPAEGARALMVYLAAGGRARAGELRGVPGVQLLWANDCLLLACGVGRAVSAGDPLAALCVRLADAAHSALVERQGAELARLAAPPEIFTGVLEQDAGPARDRALRRTRGALGLLRSAVQPPMAAEPVGRSLVARCADRMFAEVVRSILQLDDVGAEESRVLAQYCRGSRVLAQYCRGVWGLEGMLVQRDRAEDEDEDEDDLLLLDGDHRADAAASRDADRLRQLADVLELPRADILARRRAGLLANFTVAELTHLVKALFSSTPERQRDIVLLQTL</sequence>
<evidence type="ECO:0000313" key="2">
    <source>
        <dbReference type="Proteomes" id="UP001140172"/>
    </source>
</evidence>
<comment type="caution">
    <text evidence="1">The sequence shown here is derived from an EMBL/GenBank/DDBJ whole genome shotgun (WGS) entry which is preliminary data.</text>
</comment>
<gene>
    <name evidence="1" type="ORF">GGI15_004040</name>
</gene>
<dbReference type="OrthoDB" id="534815at2759"/>
<proteinExistence type="predicted"/>
<dbReference type="Proteomes" id="UP001140172">
    <property type="component" value="Unassembled WGS sequence"/>
</dbReference>
<dbReference type="InterPro" id="IPR046362">
    <property type="entry name" value="Zw10/DSL1_C_sf"/>
</dbReference>